<dbReference type="STRING" id="634498.mru_0700"/>
<dbReference type="eggNOG" id="arCOG04102">
    <property type="taxonomic scope" value="Archaea"/>
</dbReference>
<dbReference type="PANTHER" id="PTHR13861:SF2">
    <property type="entry name" value="V-TYPE PROTON ATPASE SUBUNIT F"/>
    <property type="match status" value="1"/>
</dbReference>
<protein>
    <recommendedName>
        <fullName evidence="5">A-type ATP synthase subunit F</fullName>
    </recommendedName>
</protein>
<evidence type="ECO:0000256" key="4">
    <source>
        <dbReference type="ARBA" id="ARBA00023065"/>
    </source>
</evidence>
<keyword evidence="3 5" id="KW-0375">Hydrogen ion transport</keyword>
<dbReference type="PANTHER" id="PTHR13861">
    <property type="entry name" value="VACUOLAR ATP SYNTHASE SUBUNIT F"/>
    <property type="match status" value="1"/>
</dbReference>
<comment type="similarity">
    <text evidence="1 5">Belongs to the V-ATPase F subunit family.</text>
</comment>
<keyword evidence="5" id="KW-1003">Cell membrane</keyword>
<dbReference type="GO" id="GO:0046961">
    <property type="term" value="F:proton-transporting ATPase activity, rotational mechanism"/>
    <property type="evidence" value="ECO:0007669"/>
    <property type="project" value="InterPro"/>
</dbReference>
<evidence type="ECO:0000256" key="1">
    <source>
        <dbReference type="ARBA" id="ARBA00010148"/>
    </source>
</evidence>
<dbReference type="GO" id="GO:0046933">
    <property type="term" value="F:proton-transporting ATP synthase activity, rotational mechanism"/>
    <property type="evidence" value="ECO:0007669"/>
    <property type="project" value="UniProtKB-UniRule"/>
</dbReference>
<keyword evidence="6" id="KW-0378">Hydrolase</keyword>
<dbReference type="EMBL" id="CP001719">
    <property type="protein sequence ID" value="ADC46551.1"/>
    <property type="molecule type" value="Genomic_DNA"/>
</dbReference>
<dbReference type="Pfam" id="PF01990">
    <property type="entry name" value="ATP-synt_F"/>
    <property type="match status" value="1"/>
</dbReference>
<dbReference type="GO" id="GO:0005886">
    <property type="term" value="C:plasma membrane"/>
    <property type="evidence" value="ECO:0007669"/>
    <property type="project" value="UniProtKB-SubCell"/>
</dbReference>
<dbReference type="AlphaFoldDB" id="D3E1Z0"/>
<sequence>MSDVAIIGDIDTVTGFKLGGVKRGIIVNNDEEAKDALDELLNDEISIIIITQKIADNIREHINRRLGSDVLPMVIEIPDKSGSSEGGADQMAALIKRVIGVEMVK</sequence>
<keyword evidence="2 5" id="KW-0813">Transport</keyword>
<keyword evidence="7" id="KW-1185">Reference proteome</keyword>
<keyword evidence="5" id="KW-0066">ATP synthesis</keyword>
<gene>
    <name evidence="6" type="primary">ahaF</name>
    <name evidence="5" type="synonym">atpF</name>
    <name evidence="6" type="ordered locus">mru_0700</name>
</gene>
<organism evidence="6 7">
    <name type="scientific">Methanobrevibacter ruminantium (strain ATCC 35063 / DSM 1093 / JCM 13430 / OCM 146 / M1)</name>
    <name type="common">Methanobacterium ruminantium</name>
    <dbReference type="NCBI Taxonomy" id="634498"/>
    <lineage>
        <taxon>Archaea</taxon>
        <taxon>Methanobacteriati</taxon>
        <taxon>Methanobacteriota</taxon>
        <taxon>Methanomada group</taxon>
        <taxon>Methanobacteria</taxon>
        <taxon>Methanobacteriales</taxon>
        <taxon>Methanobacteriaceae</taxon>
        <taxon>Methanobrevibacter</taxon>
    </lineage>
</organism>
<dbReference type="TCDB" id="3.A.2.3.2">
    <property type="family name" value="the h+- or na+-translocating f-type, v-type and a-type atpase (f-atpase) superfamily"/>
</dbReference>
<evidence type="ECO:0000313" key="7">
    <source>
        <dbReference type="Proteomes" id="UP000008680"/>
    </source>
</evidence>
<name>D3E1Z0_METRM</name>
<evidence type="ECO:0000313" key="6">
    <source>
        <dbReference type="EMBL" id="ADC46551.1"/>
    </source>
</evidence>
<dbReference type="OrthoDB" id="24971at2157"/>
<accession>D3E1Z0</accession>
<dbReference type="Gene3D" id="3.40.50.10580">
    <property type="entry name" value="ATPase, V1 complex, subunit F"/>
    <property type="match status" value="1"/>
</dbReference>
<dbReference type="GO" id="GO:0016787">
    <property type="term" value="F:hydrolase activity"/>
    <property type="evidence" value="ECO:0007669"/>
    <property type="project" value="UniProtKB-KW"/>
</dbReference>
<dbReference type="GO" id="GO:0005524">
    <property type="term" value="F:ATP binding"/>
    <property type="evidence" value="ECO:0007669"/>
    <property type="project" value="UniProtKB-UniRule"/>
</dbReference>
<dbReference type="SUPFAM" id="SSF159468">
    <property type="entry name" value="AtpF-like"/>
    <property type="match status" value="1"/>
</dbReference>
<dbReference type="HOGENOM" id="CLU_135754_2_0_2"/>
<reference evidence="6 7" key="1">
    <citation type="journal article" date="2010" name="PLoS ONE">
        <title>The genome sequence of the rumen methanogen Methanobrevibacter ruminantium reveals new possibilities for controlling ruminant methane emissions.</title>
        <authorList>
            <person name="Leahy S.C."/>
            <person name="Kelly W.J."/>
            <person name="Altermann E."/>
            <person name="Ronimus R.S."/>
            <person name="Yeoman C.J."/>
            <person name="Pacheco D.M."/>
            <person name="Li D."/>
            <person name="Kong Z."/>
            <person name="McTavish S."/>
            <person name="Sang C."/>
            <person name="Lambie S.C."/>
            <person name="Janssen P.H."/>
            <person name="Dey D."/>
            <person name="Attwood G.T."/>
        </authorList>
    </citation>
    <scope>NUCLEOTIDE SEQUENCE [LARGE SCALE GENOMIC DNA]</scope>
    <source>
        <strain evidence="7">ATCC 35063 / DSM 1093 / JCM 13430 / OCM 146 / M1</strain>
    </source>
</reference>
<comment type="subunit">
    <text evidence="5">Has multiple subunits with at least A(3), B(3), C, D, E, F, H, I and proteolipid K(x).</text>
</comment>
<dbReference type="InterPro" id="IPR008218">
    <property type="entry name" value="ATPase_V1-cplx_f_g_su"/>
</dbReference>
<evidence type="ECO:0000256" key="2">
    <source>
        <dbReference type="ARBA" id="ARBA00022448"/>
    </source>
</evidence>
<proteinExistence type="inferred from homology"/>
<dbReference type="Proteomes" id="UP000008680">
    <property type="component" value="Chromosome"/>
</dbReference>
<dbReference type="NCBIfam" id="NF003047">
    <property type="entry name" value="PRK03957.1"/>
    <property type="match status" value="1"/>
</dbReference>
<dbReference type="HAMAP" id="MF_00312">
    <property type="entry name" value="ATP_synth_F_arch"/>
    <property type="match status" value="1"/>
</dbReference>
<keyword evidence="4 5" id="KW-0406">Ion transport</keyword>
<evidence type="ECO:0000256" key="3">
    <source>
        <dbReference type="ARBA" id="ARBA00022781"/>
    </source>
</evidence>
<dbReference type="RefSeq" id="WP_012955502.1">
    <property type="nucleotide sequence ID" value="NC_013790.1"/>
</dbReference>
<dbReference type="PATRIC" id="fig|634498.28.peg.702"/>
<dbReference type="InterPro" id="IPR036906">
    <property type="entry name" value="ATPase_V1_fsu_sf"/>
</dbReference>
<evidence type="ECO:0000256" key="5">
    <source>
        <dbReference type="HAMAP-Rule" id="MF_00312"/>
    </source>
</evidence>
<dbReference type="InterPro" id="IPR022944">
    <property type="entry name" value="ATPase_V1-cplx_fsu_bac/arc"/>
</dbReference>
<dbReference type="GO" id="GO:0042777">
    <property type="term" value="P:proton motive force-driven plasma membrane ATP synthesis"/>
    <property type="evidence" value="ECO:0007669"/>
    <property type="project" value="UniProtKB-UniRule"/>
</dbReference>
<dbReference type="GeneID" id="8770347"/>
<keyword evidence="5" id="KW-0472">Membrane</keyword>
<dbReference type="KEGG" id="mru:mru_0700"/>
<comment type="subcellular location">
    <subcellularLocation>
        <location evidence="5">Cell membrane</location>
        <topology evidence="5">Peripheral membrane protein</topology>
    </subcellularLocation>
</comment>
<comment type="function">
    <text evidence="5">Component of the A-type ATP synthase that produces ATP from ADP in the presence of a proton gradient across the membrane.</text>
</comment>